<evidence type="ECO:0000313" key="2">
    <source>
        <dbReference type="Proteomes" id="UP000886998"/>
    </source>
</evidence>
<comment type="caution">
    <text evidence="1">The sequence shown here is derived from an EMBL/GenBank/DDBJ whole genome shotgun (WGS) entry which is preliminary data.</text>
</comment>
<keyword evidence="2" id="KW-1185">Reference proteome</keyword>
<dbReference type="AlphaFoldDB" id="A0A8X6WYM1"/>
<dbReference type="OrthoDB" id="10429470at2759"/>
<protein>
    <submittedName>
        <fullName evidence="1">Uncharacterized protein</fullName>
    </submittedName>
</protein>
<reference evidence="1" key="1">
    <citation type="submission" date="2020-08" db="EMBL/GenBank/DDBJ databases">
        <title>Multicomponent nature underlies the extraordinary mechanical properties of spider dragline silk.</title>
        <authorList>
            <person name="Kono N."/>
            <person name="Nakamura H."/>
            <person name="Mori M."/>
            <person name="Yoshida Y."/>
            <person name="Ohtoshi R."/>
            <person name="Malay A.D."/>
            <person name="Moran D.A.P."/>
            <person name="Tomita M."/>
            <person name="Numata K."/>
            <person name="Arakawa K."/>
        </authorList>
    </citation>
    <scope>NUCLEOTIDE SEQUENCE</scope>
</reference>
<evidence type="ECO:0000313" key="1">
    <source>
        <dbReference type="EMBL" id="GFY43738.1"/>
    </source>
</evidence>
<dbReference type="EMBL" id="BMAV01003831">
    <property type="protein sequence ID" value="GFY43738.1"/>
    <property type="molecule type" value="Genomic_DNA"/>
</dbReference>
<name>A0A8X6WYM1_9ARAC</name>
<dbReference type="Proteomes" id="UP000886998">
    <property type="component" value="Unassembled WGS sequence"/>
</dbReference>
<sequence>MSITGHSDSLVHSWRSEPPGYFSVDPGSGSEVSAVLADCWREPLHTLLTSMPGRGGKQTRISWLKSVNYKSITQTLENH</sequence>
<organism evidence="1 2">
    <name type="scientific">Trichonephila inaurata madagascariensis</name>
    <dbReference type="NCBI Taxonomy" id="2747483"/>
    <lineage>
        <taxon>Eukaryota</taxon>
        <taxon>Metazoa</taxon>
        <taxon>Ecdysozoa</taxon>
        <taxon>Arthropoda</taxon>
        <taxon>Chelicerata</taxon>
        <taxon>Arachnida</taxon>
        <taxon>Araneae</taxon>
        <taxon>Araneomorphae</taxon>
        <taxon>Entelegynae</taxon>
        <taxon>Araneoidea</taxon>
        <taxon>Nephilidae</taxon>
        <taxon>Trichonephila</taxon>
        <taxon>Trichonephila inaurata</taxon>
    </lineage>
</organism>
<gene>
    <name evidence="1" type="ORF">TNIN_390001</name>
</gene>
<accession>A0A8X6WYM1</accession>
<proteinExistence type="predicted"/>